<dbReference type="STRING" id="1121881.SAMN02745225_02175"/>
<dbReference type="Pfam" id="PF07690">
    <property type="entry name" value="MFS_1"/>
    <property type="match status" value="1"/>
</dbReference>
<dbReference type="GO" id="GO:0022857">
    <property type="term" value="F:transmembrane transporter activity"/>
    <property type="evidence" value="ECO:0007669"/>
    <property type="project" value="InterPro"/>
</dbReference>
<dbReference type="CDD" id="cd17321">
    <property type="entry name" value="MFS_MMR_MDR_like"/>
    <property type="match status" value="1"/>
</dbReference>
<feature type="transmembrane region" description="Helical" evidence="7">
    <location>
        <begin position="269"/>
        <end position="290"/>
    </location>
</feature>
<feature type="transmembrane region" description="Helical" evidence="7">
    <location>
        <begin position="12"/>
        <end position="36"/>
    </location>
</feature>
<feature type="transmembrane region" description="Helical" evidence="7">
    <location>
        <begin position="78"/>
        <end position="97"/>
    </location>
</feature>
<keyword evidence="10" id="KW-1185">Reference proteome</keyword>
<dbReference type="Proteomes" id="UP000184295">
    <property type="component" value="Unassembled WGS sequence"/>
</dbReference>
<dbReference type="AlphaFoldDB" id="A0A1M4XXW4"/>
<evidence type="ECO:0000256" key="5">
    <source>
        <dbReference type="ARBA" id="ARBA00022989"/>
    </source>
</evidence>
<dbReference type="InterPro" id="IPR020846">
    <property type="entry name" value="MFS_dom"/>
</dbReference>
<feature type="transmembrane region" description="Helical" evidence="7">
    <location>
        <begin position="457"/>
        <end position="474"/>
    </location>
</feature>
<dbReference type="GO" id="GO:0005886">
    <property type="term" value="C:plasma membrane"/>
    <property type="evidence" value="ECO:0007669"/>
    <property type="project" value="UniProtKB-SubCell"/>
</dbReference>
<evidence type="ECO:0000313" key="9">
    <source>
        <dbReference type="EMBL" id="SHE98279.1"/>
    </source>
</evidence>
<feature type="transmembrane region" description="Helical" evidence="7">
    <location>
        <begin position="332"/>
        <end position="351"/>
    </location>
</feature>
<keyword evidence="2" id="KW-0813">Transport</keyword>
<evidence type="ECO:0000256" key="6">
    <source>
        <dbReference type="ARBA" id="ARBA00023136"/>
    </source>
</evidence>
<proteinExistence type="predicted"/>
<keyword evidence="4 7" id="KW-0812">Transmembrane</keyword>
<dbReference type="PANTHER" id="PTHR42718">
    <property type="entry name" value="MAJOR FACILITATOR SUPERFAMILY MULTIDRUG TRANSPORTER MFSC"/>
    <property type="match status" value="1"/>
</dbReference>
<feature type="transmembrane region" description="Helical" evidence="7">
    <location>
        <begin position="48"/>
        <end position="66"/>
    </location>
</feature>
<evidence type="ECO:0000256" key="4">
    <source>
        <dbReference type="ARBA" id="ARBA00022692"/>
    </source>
</evidence>
<sequence>MSRAIKEHKGLILLLACIGQFMVILDVSIVNVALPAIKTSLGFTDSELQWILNAYTLTFAGLLLLGGRVADIFGRRKVFMAGLAIFTVASLVGAVSTDRSILILARAIQGLGGAILSPATLTILTTTFSEGKERARALGIWSAVAGAGGAAGALLGGVLTDLLSWRWIFLINLPIGALAAVITFLYLSELKRSSGSKTNLDVLGSVLITFSVTALVYALVEGGTSGWSSSTTLISFGVSALTLLYFLVHEGKVAKSPIVPLGMFRLKKLSVANVTMFFVGGSVFASWYFLSLFMQQILGYSPLKAGLAFVPQTLAIATGAQVSSRLIPKVGVRPLIVVGPIVSGVGLLLFHGISIHSSYLHSILLPSVLTTLGVGLSFTPLAVAATSGVERSLAGLASGLLNTARQVGGAVGLAGLSSIALSFTGSDMKALLSHGAISLHRAALVASAAGYAHSLEISAAIALVAAAFGAFLGGRGNRNSSDARESLSVDSNLGVEGI</sequence>
<dbReference type="OrthoDB" id="9781469at2"/>
<feature type="transmembrane region" description="Helical" evidence="7">
    <location>
        <begin position="200"/>
        <end position="220"/>
    </location>
</feature>
<evidence type="ECO:0000313" key="10">
    <source>
        <dbReference type="Proteomes" id="UP000184295"/>
    </source>
</evidence>
<evidence type="ECO:0000256" key="1">
    <source>
        <dbReference type="ARBA" id="ARBA00004651"/>
    </source>
</evidence>
<dbReference type="PROSITE" id="PS00216">
    <property type="entry name" value="SUGAR_TRANSPORT_1"/>
    <property type="match status" value="1"/>
</dbReference>
<feature type="transmembrane region" description="Helical" evidence="7">
    <location>
        <begin position="103"/>
        <end position="126"/>
    </location>
</feature>
<keyword evidence="5 7" id="KW-1133">Transmembrane helix</keyword>
<keyword evidence="6 7" id="KW-0472">Membrane</keyword>
<name>A0A1M4XXW4_9ACTN</name>
<dbReference type="RefSeq" id="WP_072792393.1">
    <property type="nucleotide sequence ID" value="NZ_FQUL01000048.1"/>
</dbReference>
<dbReference type="NCBIfam" id="TIGR00711">
    <property type="entry name" value="efflux_EmrB"/>
    <property type="match status" value="1"/>
</dbReference>
<feature type="domain" description="Major facilitator superfamily (MFS) profile" evidence="8">
    <location>
        <begin position="12"/>
        <end position="477"/>
    </location>
</feature>
<dbReference type="Gene3D" id="1.20.1720.10">
    <property type="entry name" value="Multidrug resistance protein D"/>
    <property type="match status" value="1"/>
</dbReference>
<evidence type="ECO:0000256" key="7">
    <source>
        <dbReference type="SAM" id="Phobius"/>
    </source>
</evidence>
<feature type="transmembrane region" description="Helical" evidence="7">
    <location>
        <begin position="138"/>
        <end position="159"/>
    </location>
</feature>
<dbReference type="InterPro" id="IPR036259">
    <property type="entry name" value="MFS_trans_sf"/>
</dbReference>
<dbReference type="PRINTS" id="PR01036">
    <property type="entry name" value="TCRTETB"/>
</dbReference>
<dbReference type="SUPFAM" id="SSF103473">
    <property type="entry name" value="MFS general substrate transporter"/>
    <property type="match status" value="1"/>
</dbReference>
<dbReference type="InterPro" id="IPR011701">
    <property type="entry name" value="MFS"/>
</dbReference>
<dbReference type="EMBL" id="FQUL01000048">
    <property type="protein sequence ID" value="SHE98279.1"/>
    <property type="molecule type" value="Genomic_DNA"/>
</dbReference>
<keyword evidence="3" id="KW-1003">Cell membrane</keyword>
<reference evidence="10" key="1">
    <citation type="submission" date="2016-11" db="EMBL/GenBank/DDBJ databases">
        <authorList>
            <person name="Varghese N."/>
            <person name="Submissions S."/>
        </authorList>
    </citation>
    <scope>NUCLEOTIDE SEQUENCE [LARGE SCALE GENOMIC DNA]</scope>
    <source>
        <strain evidence="10">DSM 19514</strain>
    </source>
</reference>
<dbReference type="PANTHER" id="PTHR42718:SF46">
    <property type="entry name" value="BLR6921 PROTEIN"/>
    <property type="match status" value="1"/>
</dbReference>
<evidence type="ECO:0000259" key="8">
    <source>
        <dbReference type="PROSITE" id="PS50850"/>
    </source>
</evidence>
<gene>
    <name evidence="9" type="ORF">SAMN02745225_02175</name>
</gene>
<feature type="transmembrane region" description="Helical" evidence="7">
    <location>
        <begin position="165"/>
        <end position="188"/>
    </location>
</feature>
<feature type="transmembrane region" description="Helical" evidence="7">
    <location>
        <begin position="226"/>
        <end position="248"/>
    </location>
</feature>
<evidence type="ECO:0000256" key="3">
    <source>
        <dbReference type="ARBA" id="ARBA00022475"/>
    </source>
</evidence>
<dbReference type="Gene3D" id="1.20.1250.20">
    <property type="entry name" value="MFS general substrate transporter like domains"/>
    <property type="match status" value="1"/>
</dbReference>
<feature type="transmembrane region" description="Helical" evidence="7">
    <location>
        <begin position="403"/>
        <end position="423"/>
    </location>
</feature>
<comment type="subcellular location">
    <subcellularLocation>
        <location evidence="1">Cell membrane</location>
        <topology evidence="1">Multi-pass membrane protein</topology>
    </subcellularLocation>
</comment>
<evidence type="ECO:0000256" key="2">
    <source>
        <dbReference type="ARBA" id="ARBA00022448"/>
    </source>
</evidence>
<dbReference type="InterPro" id="IPR005829">
    <property type="entry name" value="Sugar_transporter_CS"/>
</dbReference>
<protein>
    <submittedName>
        <fullName evidence="9">Drug resistance transporter, EmrB/QacA subfamily</fullName>
    </submittedName>
</protein>
<accession>A0A1M4XXW4</accession>
<dbReference type="PROSITE" id="PS50850">
    <property type="entry name" value="MFS"/>
    <property type="match status" value="1"/>
</dbReference>
<dbReference type="InterPro" id="IPR004638">
    <property type="entry name" value="EmrB-like"/>
</dbReference>
<feature type="transmembrane region" description="Helical" evidence="7">
    <location>
        <begin position="363"/>
        <end position="383"/>
    </location>
</feature>
<organism evidence="9 10">
    <name type="scientific">Ferrithrix thermotolerans DSM 19514</name>
    <dbReference type="NCBI Taxonomy" id="1121881"/>
    <lineage>
        <taxon>Bacteria</taxon>
        <taxon>Bacillati</taxon>
        <taxon>Actinomycetota</taxon>
        <taxon>Acidimicrobiia</taxon>
        <taxon>Acidimicrobiales</taxon>
        <taxon>Acidimicrobiaceae</taxon>
        <taxon>Ferrithrix</taxon>
    </lineage>
</organism>